<organism evidence="2 3">
    <name type="scientific">Prevotella intermedia</name>
    <dbReference type="NCBI Taxonomy" id="28131"/>
    <lineage>
        <taxon>Bacteria</taxon>
        <taxon>Pseudomonadati</taxon>
        <taxon>Bacteroidota</taxon>
        <taxon>Bacteroidia</taxon>
        <taxon>Bacteroidales</taxon>
        <taxon>Prevotellaceae</taxon>
        <taxon>Prevotella</taxon>
    </lineage>
</organism>
<dbReference type="PANTHER" id="PTHR13696:SF99">
    <property type="entry name" value="COBYRINIC ACID AC-DIAMIDE SYNTHASE"/>
    <property type="match status" value="1"/>
</dbReference>
<dbReference type="SUPFAM" id="SSF52540">
    <property type="entry name" value="P-loop containing nucleoside triphosphate hydrolases"/>
    <property type="match status" value="1"/>
</dbReference>
<sequence>MKKAKILAFANHKGGVGKTTTTSTVGAILAARGSRVLLVDMDAQANLTTGLTDQDSQFTIFDAIKDGKFFNPIEVGENLSLIPSNESFASIDLVLAGAIEREYRLKDFLVAYIGSYDYILIDCPPTLGILLVNALVAADGLVIPTTAEAYPYKGLTMLTDSLAQVQRRLNPNVKLSAILITRWLGRNLSKAVQEQLKAQFGEKLLPTVIRENIKIAEAPLFRQSLIEYDKSSNGSIDYESAVNCLLSMI</sequence>
<gene>
    <name evidence="2" type="ORF">CUB97_12345</name>
</gene>
<dbReference type="Pfam" id="PF13614">
    <property type="entry name" value="AAA_31"/>
    <property type="match status" value="1"/>
</dbReference>
<dbReference type="EMBL" id="PGGD01000003">
    <property type="protein sequence ID" value="PJE98331.1"/>
    <property type="molecule type" value="Genomic_DNA"/>
</dbReference>
<dbReference type="InterPro" id="IPR050678">
    <property type="entry name" value="DNA_Partitioning_ATPase"/>
</dbReference>
<proteinExistence type="predicted"/>
<dbReference type="InterPro" id="IPR025669">
    <property type="entry name" value="AAA_dom"/>
</dbReference>
<name>A0A2M8M2A3_PREIN</name>
<dbReference type="FunFam" id="3.40.50.300:FF:000285">
    <property type="entry name" value="Sporulation initiation inhibitor Soj"/>
    <property type="match status" value="1"/>
</dbReference>
<evidence type="ECO:0000313" key="3">
    <source>
        <dbReference type="Proteomes" id="UP000228641"/>
    </source>
</evidence>
<dbReference type="RefSeq" id="WP_100190601.1">
    <property type="nucleotide sequence ID" value="NZ_PGGD01000003.1"/>
</dbReference>
<accession>A0A2M8M2A3</accession>
<evidence type="ECO:0000313" key="2">
    <source>
        <dbReference type="EMBL" id="PJE98331.1"/>
    </source>
</evidence>
<dbReference type="Gene3D" id="3.40.50.300">
    <property type="entry name" value="P-loop containing nucleotide triphosphate hydrolases"/>
    <property type="match status" value="1"/>
</dbReference>
<reference evidence="2 3" key="1">
    <citation type="submission" date="2017-11" db="EMBL/GenBank/DDBJ databases">
        <title>Genome sequencing of Prevotella intermedia KCOM 1779.</title>
        <authorList>
            <person name="Kook J.-K."/>
            <person name="Park S.-N."/>
            <person name="Lim Y.K."/>
        </authorList>
    </citation>
    <scope>NUCLEOTIDE SEQUENCE [LARGE SCALE GENOMIC DNA]</scope>
    <source>
        <strain evidence="2 3">KCOM 1779</strain>
    </source>
</reference>
<protein>
    <submittedName>
        <fullName evidence="2">Chromosome partitioning protein ParA</fullName>
    </submittedName>
</protein>
<dbReference type="Proteomes" id="UP000228641">
    <property type="component" value="Unassembled WGS sequence"/>
</dbReference>
<comment type="caution">
    <text evidence="2">The sequence shown here is derived from an EMBL/GenBank/DDBJ whole genome shotgun (WGS) entry which is preliminary data.</text>
</comment>
<feature type="domain" description="AAA" evidence="1">
    <location>
        <begin position="4"/>
        <end position="174"/>
    </location>
</feature>
<dbReference type="AlphaFoldDB" id="A0A2M8M2A3"/>
<evidence type="ECO:0000259" key="1">
    <source>
        <dbReference type="Pfam" id="PF13614"/>
    </source>
</evidence>
<dbReference type="CDD" id="cd02042">
    <property type="entry name" value="ParAB_family"/>
    <property type="match status" value="1"/>
</dbReference>
<dbReference type="PANTHER" id="PTHR13696">
    <property type="entry name" value="P-LOOP CONTAINING NUCLEOSIDE TRIPHOSPHATE HYDROLASE"/>
    <property type="match status" value="1"/>
</dbReference>
<dbReference type="InterPro" id="IPR027417">
    <property type="entry name" value="P-loop_NTPase"/>
</dbReference>